<evidence type="ECO:0000256" key="1">
    <source>
        <dbReference type="SAM" id="MobiDB-lite"/>
    </source>
</evidence>
<keyword evidence="4" id="KW-1185">Reference proteome</keyword>
<dbReference type="EMBL" id="JAAAHS010000642">
    <property type="protein sequence ID" value="NBE56917.1"/>
    <property type="molecule type" value="Genomic_DNA"/>
</dbReference>
<reference evidence="3" key="1">
    <citation type="submission" date="2020-01" db="EMBL/GenBank/DDBJ databases">
        <title>Whole-genome analyses of novel actinobacteria.</title>
        <authorList>
            <person name="Sahin N."/>
        </authorList>
    </citation>
    <scope>NUCLEOTIDE SEQUENCE</scope>
    <source>
        <strain evidence="3">YC537</strain>
    </source>
</reference>
<evidence type="ECO:0000256" key="2">
    <source>
        <dbReference type="SAM" id="Phobius"/>
    </source>
</evidence>
<comment type="caution">
    <text evidence="3">The sequence shown here is derived from an EMBL/GenBank/DDBJ whole genome shotgun (WGS) entry which is preliminary data.</text>
</comment>
<keyword evidence="2" id="KW-0812">Transmembrane</keyword>
<feature type="compositionally biased region" description="Polar residues" evidence="1">
    <location>
        <begin position="57"/>
        <end position="67"/>
    </location>
</feature>
<organism evidence="3 4">
    <name type="scientific">Streptomyces boluensis</name>
    <dbReference type="NCBI Taxonomy" id="1775135"/>
    <lineage>
        <taxon>Bacteria</taxon>
        <taxon>Bacillati</taxon>
        <taxon>Actinomycetota</taxon>
        <taxon>Actinomycetes</taxon>
        <taxon>Kitasatosporales</taxon>
        <taxon>Streptomycetaceae</taxon>
        <taxon>Streptomyces</taxon>
    </lineage>
</organism>
<keyword evidence="2" id="KW-1133">Transmembrane helix</keyword>
<dbReference type="PROSITE" id="PS51257">
    <property type="entry name" value="PROKAR_LIPOPROTEIN"/>
    <property type="match status" value="1"/>
</dbReference>
<feature type="region of interest" description="Disordered" evidence="1">
    <location>
        <begin position="40"/>
        <end position="67"/>
    </location>
</feature>
<dbReference type="AlphaFoldDB" id="A0A964XRG4"/>
<evidence type="ECO:0000313" key="3">
    <source>
        <dbReference type="EMBL" id="NBE56917.1"/>
    </source>
</evidence>
<feature type="transmembrane region" description="Helical" evidence="2">
    <location>
        <begin position="12"/>
        <end position="29"/>
    </location>
</feature>
<protein>
    <submittedName>
        <fullName evidence="3">Uncharacterized protein</fullName>
    </submittedName>
</protein>
<name>A0A964XRG4_9ACTN</name>
<sequence>MPVRPARRPRPALAAVVVGALLACAYLMWSPGHSTMPMPGTAGAAMSAEAGHAETEQPAQAQSEQTAQVVAPMPGECPDMNMECPLATAHPPLPVVVNPSTNGFTHLSRQLPDQQGRLERAQ</sequence>
<dbReference type="Proteomes" id="UP000598297">
    <property type="component" value="Unassembled WGS sequence"/>
</dbReference>
<feature type="compositionally biased region" description="Polar residues" evidence="1">
    <location>
        <begin position="100"/>
        <end position="113"/>
    </location>
</feature>
<feature type="compositionally biased region" description="Low complexity" evidence="1">
    <location>
        <begin position="40"/>
        <end position="50"/>
    </location>
</feature>
<gene>
    <name evidence="3" type="ORF">GUY60_36985</name>
</gene>
<evidence type="ECO:0000313" key="4">
    <source>
        <dbReference type="Proteomes" id="UP000598297"/>
    </source>
</evidence>
<keyword evidence="2" id="KW-0472">Membrane</keyword>
<accession>A0A964XRG4</accession>
<feature type="region of interest" description="Disordered" evidence="1">
    <location>
        <begin position="100"/>
        <end position="122"/>
    </location>
</feature>
<proteinExistence type="predicted"/>